<keyword evidence="1" id="KW-1133">Transmembrane helix</keyword>
<keyword evidence="3" id="KW-1185">Reference proteome</keyword>
<organism evidence="2 3">
    <name type="scientific">Agrilactobacillus composti DSM 18527 = JCM 14202</name>
    <dbReference type="NCBI Taxonomy" id="1423734"/>
    <lineage>
        <taxon>Bacteria</taxon>
        <taxon>Bacillati</taxon>
        <taxon>Bacillota</taxon>
        <taxon>Bacilli</taxon>
        <taxon>Lactobacillales</taxon>
        <taxon>Lactobacillaceae</taxon>
        <taxon>Agrilactobacillus</taxon>
    </lineage>
</organism>
<sequence>MNTLPTYLLISLACLNFGIWANKEYRHSPIFQQLKWGSGLLGLLFLSTALIYTLLTSGLTVLLLPILLLFLLILGFMIKNTMLS</sequence>
<evidence type="ECO:0000313" key="3">
    <source>
        <dbReference type="Proteomes" id="UP000051236"/>
    </source>
</evidence>
<comment type="caution">
    <text evidence="2">The sequence shown here is derived from an EMBL/GenBank/DDBJ whole genome shotgun (WGS) entry which is preliminary data.</text>
</comment>
<feature type="transmembrane region" description="Helical" evidence="1">
    <location>
        <begin position="6"/>
        <end position="22"/>
    </location>
</feature>
<feature type="transmembrane region" description="Helical" evidence="1">
    <location>
        <begin position="34"/>
        <end position="55"/>
    </location>
</feature>
<dbReference type="Proteomes" id="UP000051236">
    <property type="component" value="Unassembled WGS sequence"/>
</dbReference>
<feature type="transmembrane region" description="Helical" evidence="1">
    <location>
        <begin position="61"/>
        <end position="78"/>
    </location>
</feature>
<keyword evidence="1" id="KW-0812">Transmembrane</keyword>
<accession>A0A0R1Y1S5</accession>
<dbReference type="PATRIC" id="fig|1423734.3.peg.3397"/>
<evidence type="ECO:0000256" key="1">
    <source>
        <dbReference type="SAM" id="Phobius"/>
    </source>
</evidence>
<gene>
    <name evidence="2" type="ORF">FC83_GL003345</name>
</gene>
<dbReference type="AlphaFoldDB" id="A0A0R1Y1S5"/>
<evidence type="ECO:0000313" key="2">
    <source>
        <dbReference type="EMBL" id="KRM33260.1"/>
    </source>
</evidence>
<protein>
    <submittedName>
        <fullName evidence="2">Uncharacterized protein</fullName>
    </submittedName>
</protein>
<reference evidence="2 3" key="1">
    <citation type="journal article" date="2015" name="Genome Announc.">
        <title>Expanding the biotechnology potential of lactobacilli through comparative genomics of 213 strains and associated genera.</title>
        <authorList>
            <person name="Sun Z."/>
            <person name="Harris H.M."/>
            <person name="McCann A."/>
            <person name="Guo C."/>
            <person name="Argimon S."/>
            <person name="Zhang W."/>
            <person name="Yang X."/>
            <person name="Jeffery I.B."/>
            <person name="Cooney J.C."/>
            <person name="Kagawa T.F."/>
            <person name="Liu W."/>
            <person name="Song Y."/>
            <person name="Salvetti E."/>
            <person name="Wrobel A."/>
            <person name="Rasinkangas P."/>
            <person name="Parkhill J."/>
            <person name="Rea M.C."/>
            <person name="O'Sullivan O."/>
            <person name="Ritari J."/>
            <person name="Douillard F.P."/>
            <person name="Paul Ross R."/>
            <person name="Yang R."/>
            <person name="Briner A.E."/>
            <person name="Felis G.E."/>
            <person name="de Vos W.M."/>
            <person name="Barrangou R."/>
            <person name="Klaenhammer T.R."/>
            <person name="Caufield P.W."/>
            <person name="Cui Y."/>
            <person name="Zhang H."/>
            <person name="O'Toole P.W."/>
        </authorList>
    </citation>
    <scope>NUCLEOTIDE SEQUENCE [LARGE SCALE GENOMIC DNA]</scope>
    <source>
        <strain evidence="2 3">DSM 18527</strain>
    </source>
</reference>
<keyword evidence="1" id="KW-0472">Membrane</keyword>
<name>A0A0R1Y1S5_9LACO</name>
<dbReference type="EMBL" id="AZGA01000057">
    <property type="protein sequence ID" value="KRM33260.1"/>
    <property type="molecule type" value="Genomic_DNA"/>
</dbReference>
<proteinExistence type="predicted"/>